<proteinExistence type="inferred from homology"/>
<dbReference type="PROSITE" id="PS50404">
    <property type="entry name" value="GST_NTER"/>
    <property type="match status" value="2"/>
</dbReference>
<dbReference type="InterPro" id="IPR050983">
    <property type="entry name" value="GST_Omega/HSP26"/>
</dbReference>
<dbReference type="GO" id="GO:0005737">
    <property type="term" value="C:cytoplasm"/>
    <property type="evidence" value="ECO:0007669"/>
    <property type="project" value="InterPro"/>
</dbReference>
<feature type="domain" description="GST N-terminal" evidence="4">
    <location>
        <begin position="16"/>
        <end position="95"/>
    </location>
</feature>
<dbReference type="Proteomes" id="UP000275408">
    <property type="component" value="Unassembled WGS sequence"/>
</dbReference>
<feature type="coiled-coil region" evidence="3">
    <location>
        <begin position="396"/>
        <end position="423"/>
    </location>
</feature>
<dbReference type="SUPFAM" id="SSF52833">
    <property type="entry name" value="Thioredoxin-like"/>
    <property type="match status" value="3"/>
</dbReference>
<dbReference type="GO" id="GO:0004364">
    <property type="term" value="F:glutathione transferase activity"/>
    <property type="evidence" value="ECO:0007669"/>
    <property type="project" value="InterPro"/>
</dbReference>
<dbReference type="InterPro" id="IPR036249">
    <property type="entry name" value="Thioredoxin-like_sf"/>
</dbReference>
<gene>
    <name evidence="6" type="ORF">pdam_00018925</name>
</gene>
<dbReference type="InterPro" id="IPR036282">
    <property type="entry name" value="Glutathione-S-Trfase_C_sf"/>
</dbReference>
<reference evidence="6 7" key="1">
    <citation type="journal article" date="2018" name="Sci. Rep.">
        <title>Comparative analysis of the Pocillopora damicornis genome highlights role of immune system in coral evolution.</title>
        <authorList>
            <person name="Cunning R."/>
            <person name="Bay R.A."/>
            <person name="Gillette P."/>
            <person name="Baker A.C."/>
            <person name="Traylor-Knowles N."/>
        </authorList>
    </citation>
    <scope>NUCLEOTIDE SEQUENCE [LARGE SCALE GENOMIC DNA]</scope>
    <source>
        <strain evidence="6">RSMAS</strain>
        <tissue evidence="6">Whole animal</tissue>
    </source>
</reference>
<dbReference type="EMBL" id="RCHS01003914">
    <property type="protein sequence ID" value="RMX38914.1"/>
    <property type="molecule type" value="Genomic_DNA"/>
</dbReference>
<evidence type="ECO:0000259" key="4">
    <source>
        <dbReference type="PROSITE" id="PS50404"/>
    </source>
</evidence>
<dbReference type="Pfam" id="PF13409">
    <property type="entry name" value="GST_N_2"/>
    <property type="match status" value="2"/>
</dbReference>
<protein>
    <recommendedName>
        <fullName evidence="8">Glutathione transferase</fullName>
    </recommendedName>
</protein>
<dbReference type="OrthoDB" id="4951845at2759"/>
<dbReference type="Gene3D" id="3.40.30.10">
    <property type="entry name" value="Glutaredoxin"/>
    <property type="match status" value="3"/>
</dbReference>
<dbReference type="GO" id="GO:0006749">
    <property type="term" value="P:glutathione metabolic process"/>
    <property type="evidence" value="ECO:0007669"/>
    <property type="project" value="TreeGrafter"/>
</dbReference>
<evidence type="ECO:0000256" key="1">
    <source>
        <dbReference type="ARBA" id="ARBA00011067"/>
    </source>
</evidence>
<comment type="similarity">
    <text evidence="1">Belongs to the GST superfamily. Omega family.</text>
</comment>
<evidence type="ECO:0008006" key="8">
    <source>
        <dbReference type="Google" id="ProtNLM"/>
    </source>
</evidence>
<evidence type="ECO:0000313" key="7">
    <source>
        <dbReference type="Proteomes" id="UP000275408"/>
    </source>
</evidence>
<accession>A0A3M6TCD2</accession>
<keyword evidence="2" id="KW-0560">Oxidoreductase</keyword>
<name>A0A3M6TCD2_POCDA</name>
<dbReference type="InterPro" id="IPR010987">
    <property type="entry name" value="Glutathione-S-Trfase_C-like"/>
</dbReference>
<dbReference type="FunFam" id="3.40.30.10:FF:000123">
    <property type="entry name" value="Glutathione transferase o1"/>
    <property type="match status" value="2"/>
</dbReference>
<organism evidence="6 7">
    <name type="scientific">Pocillopora damicornis</name>
    <name type="common">Cauliflower coral</name>
    <name type="synonym">Millepora damicornis</name>
    <dbReference type="NCBI Taxonomy" id="46731"/>
    <lineage>
        <taxon>Eukaryota</taxon>
        <taxon>Metazoa</taxon>
        <taxon>Cnidaria</taxon>
        <taxon>Anthozoa</taxon>
        <taxon>Hexacorallia</taxon>
        <taxon>Scleractinia</taxon>
        <taxon>Astrocoeniina</taxon>
        <taxon>Pocilloporidae</taxon>
        <taxon>Pocillopora</taxon>
    </lineage>
</organism>
<dbReference type="SFLD" id="SFLDG00358">
    <property type="entry name" value="Main_(cytGST)"/>
    <property type="match status" value="2"/>
</dbReference>
<dbReference type="Pfam" id="PF13410">
    <property type="entry name" value="GST_C_2"/>
    <property type="match status" value="1"/>
</dbReference>
<evidence type="ECO:0000259" key="5">
    <source>
        <dbReference type="PROSITE" id="PS50405"/>
    </source>
</evidence>
<dbReference type="PANTHER" id="PTHR43968:SF6">
    <property type="entry name" value="GLUTATHIONE S-TRANSFERASE OMEGA"/>
    <property type="match status" value="1"/>
</dbReference>
<dbReference type="PANTHER" id="PTHR43968">
    <property type="match status" value="1"/>
</dbReference>
<feature type="domain" description="GST C-terminal" evidence="5">
    <location>
        <begin position="370"/>
        <end position="488"/>
    </location>
</feature>
<dbReference type="SUPFAM" id="SSF47616">
    <property type="entry name" value="GST C-terminal domain-like"/>
    <property type="match status" value="2"/>
</dbReference>
<dbReference type="STRING" id="46731.A0A3M6TCD2"/>
<dbReference type="SFLD" id="SFLDS00019">
    <property type="entry name" value="Glutathione_Transferase_(cytos"/>
    <property type="match status" value="2"/>
</dbReference>
<keyword evidence="7" id="KW-1185">Reference proteome</keyword>
<dbReference type="GO" id="GO:0045174">
    <property type="term" value="F:glutathione dehydrogenase (ascorbate) activity"/>
    <property type="evidence" value="ECO:0007669"/>
    <property type="project" value="UniProtKB-ARBA"/>
</dbReference>
<evidence type="ECO:0000313" key="6">
    <source>
        <dbReference type="EMBL" id="RMX38914.1"/>
    </source>
</evidence>
<dbReference type="InterPro" id="IPR005442">
    <property type="entry name" value="GST_omega"/>
</dbReference>
<dbReference type="PROSITE" id="PS50405">
    <property type="entry name" value="GST_CTER"/>
    <property type="match status" value="1"/>
</dbReference>
<comment type="caution">
    <text evidence="6">The sequence shown here is derived from an EMBL/GenBank/DDBJ whole genome shotgun (WGS) entry which is preliminary data.</text>
</comment>
<dbReference type="FunFam" id="1.20.1050.10:FF:000009">
    <property type="entry name" value="Glutathione S-transferase omega-1"/>
    <property type="match status" value="1"/>
</dbReference>
<feature type="domain" description="GST N-terminal" evidence="4">
    <location>
        <begin position="285"/>
        <end position="364"/>
    </location>
</feature>
<dbReference type="InterPro" id="IPR040079">
    <property type="entry name" value="Glutathione_S-Trfase"/>
</dbReference>
<sequence length="507" mass="57992">MAHFSKGSDKPALKGESLRLYSMRFCPFAQRARLVLAAKGIEYECVNVNLMDKPEWFVEMNPAGAVPVIELPDGKVLYESAICCEFLEDFYPEKEHLFPKDLVEKHKQRIMVEVLGSKLIPAYYKEMLGNGSPETVAELNKHLTAFEKELNGKKFVGDYLMWPWIERLYLITDLLKGFPVLSAWCAAMSEVPAVKECTVPAEWHKKFYEGYKAKNPDAQLVESATYACSKRNRVRMFKHNFMSRSDWFFLMNPLGKVPVIELPGGKVSYESAIVVRSEKPVSKTDGLRLYSMRFCPYAQRTRLVLAAKGIEHECVNINLKDKPEWFFELNPVGKVPVIELPGGKVIYESAICCDFLEDMYPGKTNLFPKDPFEKHKQRLLVEVLCNKLTSAFYKSIRGGDDAKEELYKQLAALEKELKERNTKFIGGSSPSMADYLIWPWLERLYLMTDHFKTDLGKFPVLSAWCAAMSDVPAVKECSYPAEWHKKFLEGYTTGNAEAQLYGIEEKV</sequence>
<dbReference type="AlphaFoldDB" id="A0A3M6TCD2"/>
<keyword evidence="3" id="KW-0175">Coiled coil</keyword>
<evidence type="ECO:0000256" key="3">
    <source>
        <dbReference type="SAM" id="Coils"/>
    </source>
</evidence>
<evidence type="ECO:0000256" key="2">
    <source>
        <dbReference type="ARBA" id="ARBA00023002"/>
    </source>
</evidence>
<dbReference type="Gene3D" id="1.20.1050.10">
    <property type="match status" value="2"/>
</dbReference>
<dbReference type="PRINTS" id="PR01625">
    <property type="entry name" value="GSTRNSFRASEO"/>
</dbReference>
<dbReference type="InterPro" id="IPR004045">
    <property type="entry name" value="Glutathione_S-Trfase_N"/>
</dbReference>